<feature type="chain" id="PRO_5042896172" evidence="1">
    <location>
        <begin position="24"/>
        <end position="172"/>
    </location>
</feature>
<proteinExistence type="predicted"/>
<feature type="signal peptide" evidence="1">
    <location>
        <begin position="1"/>
        <end position="23"/>
    </location>
</feature>
<keyword evidence="1" id="KW-0732">Signal</keyword>
<dbReference type="AlphaFoldDB" id="A0AAN8ECD3"/>
<protein>
    <submittedName>
        <fullName evidence="2">Uncharacterized protein</fullName>
    </submittedName>
</protein>
<evidence type="ECO:0000256" key="1">
    <source>
        <dbReference type="SAM" id="SignalP"/>
    </source>
</evidence>
<name>A0AAN8ECD3_9EURO</name>
<dbReference type="Proteomes" id="UP001316803">
    <property type="component" value="Unassembled WGS sequence"/>
</dbReference>
<evidence type="ECO:0000313" key="3">
    <source>
        <dbReference type="Proteomes" id="UP001316803"/>
    </source>
</evidence>
<keyword evidence="3" id="KW-1185">Reference proteome</keyword>
<reference evidence="2 3" key="1">
    <citation type="submission" date="2022-12" db="EMBL/GenBank/DDBJ databases">
        <title>Genomic features and morphological characterization of a novel Knufia sp. strain isolated from spacecraft assembly facility.</title>
        <authorList>
            <person name="Teixeira M."/>
            <person name="Chander A.M."/>
            <person name="Stajich J.E."/>
            <person name="Venkateswaran K."/>
        </authorList>
    </citation>
    <scope>NUCLEOTIDE SEQUENCE [LARGE SCALE GENOMIC DNA]</scope>
    <source>
        <strain evidence="2 3">FJI-L2-BK-P2</strain>
    </source>
</reference>
<accession>A0AAN8ECD3</accession>
<evidence type="ECO:0000313" key="2">
    <source>
        <dbReference type="EMBL" id="KAK5951918.1"/>
    </source>
</evidence>
<sequence length="172" mass="17737">MAPISRTTLVALTSLALSVLTSATPAKRQAQVDHPRVNAIWTNSDIITADLGGGNQITHGSGFSLTDEAGNEIYHNAYPDGYAPCQSGGHTFTLTGSCFGGVPYQFTCASEFSGNPASCSVGAGEITYTADGNSDTGFYGIYATNDGYCGISFPRALLDGCTPDGDWTVSGA</sequence>
<organism evidence="2 3">
    <name type="scientific">Knufia fluminis</name>
    <dbReference type="NCBI Taxonomy" id="191047"/>
    <lineage>
        <taxon>Eukaryota</taxon>
        <taxon>Fungi</taxon>
        <taxon>Dikarya</taxon>
        <taxon>Ascomycota</taxon>
        <taxon>Pezizomycotina</taxon>
        <taxon>Eurotiomycetes</taxon>
        <taxon>Chaetothyriomycetidae</taxon>
        <taxon>Chaetothyriales</taxon>
        <taxon>Trichomeriaceae</taxon>
        <taxon>Knufia</taxon>
    </lineage>
</organism>
<gene>
    <name evidence="2" type="ORF">OHC33_007211</name>
</gene>
<dbReference type="EMBL" id="JAKLMC020000018">
    <property type="protein sequence ID" value="KAK5951918.1"/>
    <property type="molecule type" value="Genomic_DNA"/>
</dbReference>
<comment type="caution">
    <text evidence="2">The sequence shown here is derived from an EMBL/GenBank/DDBJ whole genome shotgun (WGS) entry which is preliminary data.</text>
</comment>